<comment type="subcellular location">
    <subcellularLocation>
        <location evidence="1">Membrane</location>
        <topology evidence="1">Multi-pass membrane protein</topology>
    </subcellularLocation>
</comment>
<comment type="caution">
    <text evidence="6">The sequence shown here is derived from an EMBL/GenBank/DDBJ whole genome shotgun (WGS) entry which is preliminary data.</text>
</comment>
<dbReference type="PANTHER" id="PTHR11360">
    <property type="entry name" value="MONOCARBOXYLATE TRANSPORTER"/>
    <property type="match status" value="1"/>
</dbReference>
<feature type="transmembrane region" description="Helical" evidence="4">
    <location>
        <begin position="128"/>
        <end position="149"/>
    </location>
</feature>
<dbReference type="PROSITE" id="PS50850">
    <property type="entry name" value="MFS"/>
    <property type="match status" value="1"/>
</dbReference>
<feature type="transmembrane region" description="Helical" evidence="4">
    <location>
        <begin position="422"/>
        <end position="444"/>
    </location>
</feature>
<feature type="transmembrane region" description="Helical" evidence="4">
    <location>
        <begin position="330"/>
        <end position="352"/>
    </location>
</feature>
<dbReference type="GO" id="GO:0022857">
    <property type="term" value="F:transmembrane transporter activity"/>
    <property type="evidence" value="ECO:0007669"/>
    <property type="project" value="InterPro"/>
</dbReference>
<keyword evidence="7" id="KW-1185">Reference proteome</keyword>
<keyword evidence="4" id="KW-1133">Transmembrane helix</keyword>
<evidence type="ECO:0000313" key="7">
    <source>
        <dbReference type="Proteomes" id="UP000812966"/>
    </source>
</evidence>
<feature type="compositionally biased region" description="Low complexity" evidence="3">
    <location>
        <begin position="22"/>
        <end position="31"/>
    </location>
</feature>
<dbReference type="Gene3D" id="1.20.1250.20">
    <property type="entry name" value="MFS general substrate transporter like domains"/>
    <property type="match status" value="2"/>
</dbReference>
<feature type="transmembrane region" description="Helical" evidence="4">
    <location>
        <begin position="198"/>
        <end position="221"/>
    </location>
</feature>
<dbReference type="OrthoDB" id="6509908at2759"/>
<dbReference type="SUPFAM" id="SSF103473">
    <property type="entry name" value="MFS general substrate transporter"/>
    <property type="match status" value="1"/>
</dbReference>
<gene>
    <name evidence="6" type="ORF">FFLO_03825</name>
</gene>
<reference evidence="6" key="1">
    <citation type="submission" date="2020-04" db="EMBL/GenBank/DDBJ databases">
        <title>Analysis of mating type loci in Filobasidium floriforme.</title>
        <authorList>
            <person name="Nowrousian M."/>
        </authorList>
    </citation>
    <scope>NUCLEOTIDE SEQUENCE</scope>
    <source>
        <strain evidence="6">CBS 6242</strain>
    </source>
</reference>
<feature type="transmembrane region" description="Helical" evidence="4">
    <location>
        <begin position="257"/>
        <end position="275"/>
    </location>
</feature>
<evidence type="ECO:0000256" key="2">
    <source>
        <dbReference type="ARBA" id="ARBA00006727"/>
    </source>
</evidence>
<accession>A0A8K0JM30</accession>
<feature type="region of interest" description="Disordered" evidence="3">
    <location>
        <begin position="1"/>
        <end position="63"/>
    </location>
</feature>
<feature type="domain" description="Major facilitator superfamily (MFS) profile" evidence="5">
    <location>
        <begin position="128"/>
        <end position="510"/>
    </location>
</feature>
<protein>
    <recommendedName>
        <fullName evidence="5">Major facilitator superfamily (MFS) profile domain-containing protein</fullName>
    </recommendedName>
</protein>
<dbReference type="PANTHER" id="PTHR11360:SF177">
    <property type="entry name" value="RIBOFLAVIN TRANSPORTER MCH5"/>
    <property type="match status" value="1"/>
</dbReference>
<dbReference type="InterPro" id="IPR050327">
    <property type="entry name" value="Proton-linked_MCT"/>
</dbReference>
<dbReference type="Pfam" id="PF07690">
    <property type="entry name" value="MFS_1"/>
    <property type="match status" value="1"/>
</dbReference>
<keyword evidence="4" id="KW-0472">Membrane</keyword>
<comment type="similarity">
    <text evidence="2">Belongs to the major facilitator superfamily. Monocarboxylate porter (TC 2.A.1.13) family.</text>
</comment>
<proteinExistence type="inferred from homology"/>
<dbReference type="AlphaFoldDB" id="A0A8K0JM30"/>
<dbReference type="Proteomes" id="UP000812966">
    <property type="component" value="Unassembled WGS sequence"/>
</dbReference>
<feature type="transmembrane region" description="Helical" evidence="4">
    <location>
        <begin position="484"/>
        <end position="508"/>
    </location>
</feature>
<evidence type="ECO:0000259" key="5">
    <source>
        <dbReference type="PROSITE" id="PS50850"/>
    </source>
</evidence>
<dbReference type="EMBL" id="JABELV010000073">
    <property type="protein sequence ID" value="KAG7532137.1"/>
    <property type="molecule type" value="Genomic_DNA"/>
</dbReference>
<dbReference type="GO" id="GO:0016020">
    <property type="term" value="C:membrane"/>
    <property type="evidence" value="ECO:0007669"/>
    <property type="project" value="UniProtKB-SubCell"/>
</dbReference>
<evidence type="ECO:0000313" key="6">
    <source>
        <dbReference type="EMBL" id="KAG7532137.1"/>
    </source>
</evidence>
<name>A0A8K0JM30_9TREE</name>
<feature type="compositionally biased region" description="Basic and acidic residues" evidence="3">
    <location>
        <begin position="1"/>
        <end position="12"/>
    </location>
</feature>
<dbReference type="InterPro" id="IPR036259">
    <property type="entry name" value="MFS_trans_sf"/>
</dbReference>
<feature type="transmembrane region" description="Helical" evidence="4">
    <location>
        <begin position="287"/>
        <end position="310"/>
    </location>
</feature>
<keyword evidence="4" id="KW-0812">Transmembrane</keyword>
<feature type="transmembrane region" description="Helical" evidence="4">
    <location>
        <begin position="395"/>
        <end position="416"/>
    </location>
</feature>
<evidence type="ECO:0000256" key="4">
    <source>
        <dbReference type="SAM" id="Phobius"/>
    </source>
</evidence>
<feature type="transmembrane region" description="Helical" evidence="4">
    <location>
        <begin position="456"/>
        <end position="478"/>
    </location>
</feature>
<dbReference type="InterPro" id="IPR020846">
    <property type="entry name" value="MFS_dom"/>
</dbReference>
<feature type="transmembrane region" description="Helical" evidence="4">
    <location>
        <begin position="227"/>
        <end position="250"/>
    </location>
</feature>
<dbReference type="InterPro" id="IPR011701">
    <property type="entry name" value="MFS"/>
</dbReference>
<sequence length="529" mass="57789">MHDHPERRYEGPEEKEDESLYATETRTTTATSLDEKTRPRPRSQSQSQSPLDPKLRPGLKTIDESSYGHNINYNYNAEEDIAPLDQPASIQAITDREPFQVLARHISGISQTGAGPALDPPPDGGWEAWGVVVGAWFVLFVGFGIITSFGQFAEYYINNQLANHTRSEIARIGSFSCFSVFFLSIFSGRWFDSHGARAIVISGTIISTAALFCLAFCKVYYQFLLAHLLFGIGCAFLYSPCTAVVAHWFLKRRATAVGIILCGSGLGGVIFPIVLSSLFPRLGFRKTVLVLAGMAGFLFLPSWFTVRARLPPKQSIPWSHAGRPWKETKYSVYVAGVALIWLNYFTPFFFANDFAANNKVPKHIATYTVTFLQAGSFFGRALSGPCAERWGAIETFVVSGVLSGIIILALWTTAAVGTAGTIVGAFLYGLFSGAVIALVAACCAQLSPVREFGLRLGMMWSVAALPLLAGPQVSGIIIQKEGKYTGASIFGGITIIAGSLLTFAPVFWRRWRARRGKTQRGIEEDKVVA</sequence>
<feature type="transmembrane region" description="Helical" evidence="4">
    <location>
        <begin position="169"/>
        <end position="186"/>
    </location>
</feature>
<evidence type="ECO:0000256" key="3">
    <source>
        <dbReference type="SAM" id="MobiDB-lite"/>
    </source>
</evidence>
<organism evidence="6 7">
    <name type="scientific">Filobasidium floriforme</name>
    <dbReference type="NCBI Taxonomy" id="5210"/>
    <lineage>
        <taxon>Eukaryota</taxon>
        <taxon>Fungi</taxon>
        <taxon>Dikarya</taxon>
        <taxon>Basidiomycota</taxon>
        <taxon>Agaricomycotina</taxon>
        <taxon>Tremellomycetes</taxon>
        <taxon>Filobasidiales</taxon>
        <taxon>Filobasidiaceae</taxon>
        <taxon>Filobasidium</taxon>
    </lineage>
</organism>
<evidence type="ECO:0000256" key="1">
    <source>
        <dbReference type="ARBA" id="ARBA00004141"/>
    </source>
</evidence>